<dbReference type="PANTHER" id="PTHR11165">
    <property type="entry name" value="SKP1"/>
    <property type="match status" value="1"/>
</dbReference>
<dbReference type="GO" id="GO:0016567">
    <property type="term" value="P:protein ubiquitination"/>
    <property type="evidence" value="ECO:0007669"/>
    <property type="project" value="UniProtKB-UniPathway"/>
</dbReference>
<dbReference type="SUPFAM" id="SSF81382">
    <property type="entry name" value="Skp1 dimerisation domain-like"/>
    <property type="match status" value="1"/>
</dbReference>
<dbReference type="InterPro" id="IPR001232">
    <property type="entry name" value="SKP1-like"/>
</dbReference>
<comment type="pathway">
    <text evidence="3">Protein modification; protein ubiquitination.</text>
</comment>
<dbReference type="CDD" id="cd18322">
    <property type="entry name" value="BTB_POZ_SKP1"/>
    <property type="match status" value="1"/>
</dbReference>
<evidence type="ECO:0000256" key="2">
    <source>
        <dbReference type="ARBA" id="ARBA00022786"/>
    </source>
</evidence>
<comment type="function">
    <text evidence="3">Probable essential component of SCF (SKP1-CUL1-F-box protein) E3 ubiquitin-protein ligase complexes, which mediate the ubiquitination and subsequent proteasomal degradation of target proteins. Regulates cell proliferation during embryonic and larval development.</text>
</comment>
<protein>
    <recommendedName>
        <fullName evidence="3">Skp1-related protein</fullName>
    </recommendedName>
</protein>
<dbReference type="InterPro" id="IPR036296">
    <property type="entry name" value="SKP1-like_dim_sf"/>
</dbReference>
<accession>A0A8R1Y9A0</accession>
<gene>
    <name evidence="4" type="primary">WBGene00095007</name>
</gene>
<evidence type="ECO:0000256" key="3">
    <source>
        <dbReference type="PIRNR" id="PIRNR028729"/>
    </source>
</evidence>
<keyword evidence="2 3" id="KW-0833">Ubl conjugation pathway</keyword>
<sequence length="169" mass="19256">MPSLVTLVSSDSQEFKVEPKIAAMSKTVSTLMEALNMDETANAEVFDKNPIPLPNVEGFVLEKVVEWCEKHKDDEPIVEQTDDGKEKCTTDIPEWDIDFFKVDQKTLFGVLQAANYMDIKGLMINACKTVANMIKGKSAQQIRDHFHIVKDLTDEEEEKIRKENSWCDE</sequence>
<dbReference type="PIRSF" id="PIRSF028729">
    <property type="entry name" value="E3_ubiquit_lig_SCF_Skp"/>
    <property type="match status" value="1"/>
</dbReference>
<name>A0A454Y1M0_PRIPA</name>
<dbReference type="FunFam" id="3.30.710.10:FF:000026">
    <property type="entry name" value="E3 ubiquitin ligase complex SCF subunit"/>
    <property type="match status" value="1"/>
</dbReference>
<evidence type="ECO:0000313" key="4">
    <source>
        <dbReference type="EnsemblMetazoa" id="PPA05453.1"/>
    </source>
</evidence>
<comment type="similarity">
    <text evidence="1 3">Belongs to the SKP1 family.</text>
</comment>
<evidence type="ECO:0000313" key="5">
    <source>
        <dbReference type="Proteomes" id="UP000005239"/>
    </source>
</evidence>
<evidence type="ECO:0000256" key="1">
    <source>
        <dbReference type="ARBA" id="ARBA00009993"/>
    </source>
</evidence>
<dbReference type="InterPro" id="IPR016897">
    <property type="entry name" value="SKP1"/>
</dbReference>
<dbReference type="AlphaFoldDB" id="A0A454Y1M0"/>
<dbReference type="Pfam" id="PF01466">
    <property type="entry name" value="Skp1"/>
    <property type="match status" value="1"/>
</dbReference>
<dbReference type="GO" id="GO:0005737">
    <property type="term" value="C:cytoplasm"/>
    <property type="evidence" value="ECO:0000318"/>
    <property type="project" value="GO_Central"/>
</dbReference>
<dbReference type="GO" id="GO:0031146">
    <property type="term" value="P:SCF-dependent proteasomal ubiquitin-dependent protein catabolic process"/>
    <property type="evidence" value="ECO:0000318"/>
    <property type="project" value="GO_Central"/>
</dbReference>
<dbReference type="InterPro" id="IPR011333">
    <property type="entry name" value="SKP1/BTB/POZ_sf"/>
</dbReference>
<keyword evidence="5" id="KW-1185">Reference proteome</keyword>
<dbReference type="Gene3D" id="3.30.710.10">
    <property type="entry name" value="Potassium Channel Kv1.1, Chain A"/>
    <property type="match status" value="1"/>
</dbReference>
<dbReference type="SUPFAM" id="SSF54695">
    <property type="entry name" value="POZ domain"/>
    <property type="match status" value="1"/>
</dbReference>
<dbReference type="SMART" id="SM00512">
    <property type="entry name" value="Skp1"/>
    <property type="match status" value="1"/>
</dbReference>
<reference evidence="4" key="2">
    <citation type="submission" date="2022-06" db="UniProtKB">
        <authorList>
            <consortium name="EnsemblMetazoa"/>
        </authorList>
    </citation>
    <scope>IDENTIFICATION</scope>
    <source>
        <strain evidence="4">PS312</strain>
    </source>
</reference>
<dbReference type="Pfam" id="PF03931">
    <property type="entry name" value="Skp1_POZ"/>
    <property type="match status" value="1"/>
</dbReference>
<dbReference type="OrthoDB" id="5786141at2759"/>
<dbReference type="InterPro" id="IPR016072">
    <property type="entry name" value="Skp1_comp_dimer"/>
</dbReference>
<accession>A0A454Y1M0</accession>
<dbReference type="Proteomes" id="UP000005239">
    <property type="component" value="Unassembled WGS sequence"/>
</dbReference>
<dbReference type="OMA" id="IRIGMKE"/>
<organism evidence="4 5">
    <name type="scientific">Pristionchus pacificus</name>
    <name type="common">Parasitic nematode worm</name>
    <dbReference type="NCBI Taxonomy" id="54126"/>
    <lineage>
        <taxon>Eukaryota</taxon>
        <taxon>Metazoa</taxon>
        <taxon>Ecdysozoa</taxon>
        <taxon>Nematoda</taxon>
        <taxon>Chromadorea</taxon>
        <taxon>Rhabditida</taxon>
        <taxon>Rhabditina</taxon>
        <taxon>Diplogasteromorpha</taxon>
        <taxon>Diplogasteroidea</taxon>
        <taxon>Neodiplogasteridae</taxon>
        <taxon>Pristionchus</taxon>
    </lineage>
</organism>
<dbReference type="EnsemblMetazoa" id="PPA05453.1">
    <property type="protein sequence ID" value="PPA05453.1"/>
    <property type="gene ID" value="WBGene00095007"/>
</dbReference>
<dbReference type="GO" id="GO:0097602">
    <property type="term" value="F:cullin family protein binding"/>
    <property type="evidence" value="ECO:0000318"/>
    <property type="project" value="GO_Central"/>
</dbReference>
<proteinExistence type="inferred from homology"/>
<dbReference type="InterPro" id="IPR016073">
    <property type="entry name" value="Skp1_comp_POZ"/>
</dbReference>
<reference evidence="5" key="1">
    <citation type="journal article" date="2008" name="Nat. Genet.">
        <title>The Pristionchus pacificus genome provides a unique perspective on nematode lifestyle and parasitism.</title>
        <authorList>
            <person name="Dieterich C."/>
            <person name="Clifton S.W."/>
            <person name="Schuster L.N."/>
            <person name="Chinwalla A."/>
            <person name="Delehaunty K."/>
            <person name="Dinkelacker I."/>
            <person name="Fulton L."/>
            <person name="Fulton R."/>
            <person name="Godfrey J."/>
            <person name="Minx P."/>
            <person name="Mitreva M."/>
            <person name="Roeseler W."/>
            <person name="Tian H."/>
            <person name="Witte H."/>
            <person name="Yang S.P."/>
            <person name="Wilson R.K."/>
            <person name="Sommer R.J."/>
        </authorList>
    </citation>
    <scope>NUCLEOTIDE SEQUENCE [LARGE SCALE GENOMIC DNA]</scope>
    <source>
        <strain evidence="5">PS312</strain>
    </source>
</reference>
<dbReference type="GO" id="GO:0005634">
    <property type="term" value="C:nucleus"/>
    <property type="evidence" value="ECO:0000318"/>
    <property type="project" value="GO_Central"/>
</dbReference>